<proteinExistence type="predicted"/>
<accession>A0A4E0RCE5</accession>
<gene>
    <name evidence="2" type="ORF">D915_009794</name>
</gene>
<evidence type="ECO:0000313" key="2">
    <source>
        <dbReference type="EMBL" id="THD19528.1"/>
    </source>
</evidence>
<dbReference type="SUPFAM" id="SSF52266">
    <property type="entry name" value="SGNH hydrolase"/>
    <property type="match status" value="1"/>
</dbReference>
<evidence type="ECO:0000313" key="3">
    <source>
        <dbReference type="Proteomes" id="UP000230066"/>
    </source>
</evidence>
<evidence type="ECO:0000256" key="1">
    <source>
        <dbReference type="SAM" id="MobiDB-lite"/>
    </source>
</evidence>
<dbReference type="AlphaFoldDB" id="A0A4E0RCE5"/>
<name>A0A4E0RCE5_FASHE</name>
<reference evidence="2" key="1">
    <citation type="submission" date="2019-03" db="EMBL/GenBank/DDBJ databases">
        <title>Improved annotation for the trematode Fasciola hepatica.</title>
        <authorList>
            <person name="Choi Y.-J."/>
            <person name="Martin J."/>
            <person name="Mitreva M."/>
        </authorList>
    </citation>
    <scope>NUCLEOTIDE SEQUENCE [LARGE SCALE GENOMIC DNA]</scope>
</reference>
<protein>
    <submittedName>
        <fullName evidence="2">Platelet activating factor acetylhydrolase IB</fullName>
    </submittedName>
</protein>
<sequence length="134" mass="15033">MTGPCYVTYSAKVFVRTIATVVETVKKAAACNSHFYRFTSVWSPAEPRRAKHEKANEFLSKEFAQQPKVAFIHPDWENFIQLNGTISHRDTYDLIHPTGSGYAKLADPLSEELQSSLQTFPKTKAPSSSPVEEP</sequence>
<dbReference type="InterPro" id="IPR036514">
    <property type="entry name" value="SGNH_hydro_sf"/>
</dbReference>
<feature type="region of interest" description="Disordered" evidence="1">
    <location>
        <begin position="115"/>
        <end position="134"/>
    </location>
</feature>
<keyword evidence="3" id="KW-1185">Reference proteome</keyword>
<comment type="caution">
    <text evidence="2">The sequence shown here is derived from an EMBL/GenBank/DDBJ whole genome shotgun (WGS) entry which is preliminary data.</text>
</comment>
<dbReference type="GO" id="GO:0016787">
    <property type="term" value="F:hydrolase activity"/>
    <property type="evidence" value="ECO:0007669"/>
    <property type="project" value="UniProtKB-KW"/>
</dbReference>
<dbReference type="Gene3D" id="3.40.50.1110">
    <property type="entry name" value="SGNH hydrolase"/>
    <property type="match status" value="1"/>
</dbReference>
<dbReference type="Proteomes" id="UP000230066">
    <property type="component" value="Unassembled WGS sequence"/>
</dbReference>
<organism evidence="2 3">
    <name type="scientific">Fasciola hepatica</name>
    <name type="common">Liver fluke</name>
    <dbReference type="NCBI Taxonomy" id="6192"/>
    <lineage>
        <taxon>Eukaryota</taxon>
        <taxon>Metazoa</taxon>
        <taxon>Spiralia</taxon>
        <taxon>Lophotrochozoa</taxon>
        <taxon>Platyhelminthes</taxon>
        <taxon>Trematoda</taxon>
        <taxon>Digenea</taxon>
        <taxon>Plagiorchiida</taxon>
        <taxon>Echinostomata</taxon>
        <taxon>Echinostomatoidea</taxon>
        <taxon>Fasciolidae</taxon>
        <taxon>Fasciola</taxon>
    </lineage>
</organism>
<dbReference type="EMBL" id="JXXN02006201">
    <property type="protein sequence ID" value="THD19528.1"/>
    <property type="molecule type" value="Genomic_DNA"/>
</dbReference>